<sequence length="274" mass="30780">MAPKDINDPSQLSFGPNSPRYVQASISFADIVMGSSSPHLIEPMPAPSMAASPVDNSCGASFFETLISKPLTLDFISIIDMLEDDHILIPTAIMENGSAPYERTLYRYFVGDRLGFNLVKSRTQDMWKEHGLCDIFINEDDVFFFKFENDDGMNYVLPKGIWKINGIPLFLREWDADVFIEKPSHDRVPVWVNIFGIPLQIFNKDGLSLIASKLGKPLEVESYTTTMCERASGRAVYARILIEMSAKDPWAKEIKIKAFTAKGSTSTSLRVEYS</sequence>
<evidence type="ECO:0000313" key="3">
    <source>
        <dbReference type="Proteomes" id="UP000235145"/>
    </source>
</evidence>
<gene>
    <name evidence="2" type="ORF">LSAT_V11C600298620</name>
</gene>
<comment type="caution">
    <text evidence="2">The sequence shown here is derived from an EMBL/GenBank/DDBJ whole genome shotgun (WGS) entry which is preliminary data.</text>
</comment>
<dbReference type="PANTHER" id="PTHR31286">
    <property type="entry name" value="GLYCINE-RICH CELL WALL STRUCTURAL PROTEIN 1.8-LIKE"/>
    <property type="match status" value="1"/>
</dbReference>
<dbReference type="EMBL" id="NBSK02000006">
    <property type="protein sequence ID" value="KAJ0200670.1"/>
    <property type="molecule type" value="Genomic_DNA"/>
</dbReference>
<evidence type="ECO:0000259" key="1">
    <source>
        <dbReference type="Pfam" id="PF14111"/>
    </source>
</evidence>
<protein>
    <recommendedName>
        <fullName evidence="1">DUF4283 domain-containing protein</fullName>
    </recommendedName>
</protein>
<proteinExistence type="predicted"/>
<organism evidence="2 3">
    <name type="scientific">Lactuca sativa</name>
    <name type="common">Garden lettuce</name>
    <dbReference type="NCBI Taxonomy" id="4236"/>
    <lineage>
        <taxon>Eukaryota</taxon>
        <taxon>Viridiplantae</taxon>
        <taxon>Streptophyta</taxon>
        <taxon>Embryophyta</taxon>
        <taxon>Tracheophyta</taxon>
        <taxon>Spermatophyta</taxon>
        <taxon>Magnoliopsida</taxon>
        <taxon>eudicotyledons</taxon>
        <taxon>Gunneridae</taxon>
        <taxon>Pentapetalae</taxon>
        <taxon>asterids</taxon>
        <taxon>campanulids</taxon>
        <taxon>Asterales</taxon>
        <taxon>Asteraceae</taxon>
        <taxon>Cichorioideae</taxon>
        <taxon>Cichorieae</taxon>
        <taxon>Lactucinae</taxon>
        <taxon>Lactuca</taxon>
    </lineage>
</organism>
<dbReference type="PANTHER" id="PTHR31286:SF99">
    <property type="entry name" value="DUF4283 DOMAIN-CONTAINING PROTEIN"/>
    <property type="match status" value="1"/>
</dbReference>
<keyword evidence="3" id="KW-1185">Reference proteome</keyword>
<evidence type="ECO:0000313" key="2">
    <source>
        <dbReference type="EMBL" id="KAJ0200670.1"/>
    </source>
</evidence>
<name>A0A9R1V9I0_LACSA</name>
<reference evidence="2 3" key="1">
    <citation type="journal article" date="2017" name="Nat. Commun.">
        <title>Genome assembly with in vitro proximity ligation data and whole-genome triplication in lettuce.</title>
        <authorList>
            <person name="Reyes-Chin-Wo S."/>
            <person name="Wang Z."/>
            <person name="Yang X."/>
            <person name="Kozik A."/>
            <person name="Arikit S."/>
            <person name="Song C."/>
            <person name="Xia L."/>
            <person name="Froenicke L."/>
            <person name="Lavelle D.O."/>
            <person name="Truco M.J."/>
            <person name="Xia R."/>
            <person name="Zhu S."/>
            <person name="Xu C."/>
            <person name="Xu H."/>
            <person name="Xu X."/>
            <person name="Cox K."/>
            <person name="Korf I."/>
            <person name="Meyers B.C."/>
            <person name="Michelmore R.W."/>
        </authorList>
    </citation>
    <scope>NUCLEOTIDE SEQUENCE [LARGE SCALE GENOMIC DNA]</scope>
    <source>
        <strain evidence="3">cv. Salinas</strain>
        <tissue evidence="2">Seedlings</tissue>
    </source>
</reference>
<dbReference type="Proteomes" id="UP000235145">
    <property type="component" value="Unassembled WGS sequence"/>
</dbReference>
<dbReference type="InterPro" id="IPR025558">
    <property type="entry name" value="DUF4283"/>
</dbReference>
<feature type="domain" description="DUF4283" evidence="1">
    <location>
        <begin position="102"/>
        <end position="178"/>
    </location>
</feature>
<dbReference type="Pfam" id="PF14111">
    <property type="entry name" value="DUF4283"/>
    <property type="match status" value="1"/>
</dbReference>
<accession>A0A9R1V9I0</accession>
<dbReference type="AlphaFoldDB" id="A0A9R1V9I0"/>
<dbReference type="InterPro" id="IPR040256">
    <property type="entry name" value="At4g02000-like"/>
</dbReference>